<dbReference type="OrthoDB" id="2016913at2759"/>
<dbReference type="InterPro" id="IPR051345">
    <property type="entry name" value="Importin_beta-like_NTR"/>
</dbReference>
<comment type="subcellular location">
    <subcellularLocation>
        <location evidence="1">Nucleus</location>
    </subcellularLocation>
</comment>
<evidence type="ECO:0000256" key="2">
    <source>
        <dbReference type="ARBA" id="ARBA00007991"/>
    </source>
</evidence>
<dbReference type="GO" id="GO:0031267">
    <property type="term" value="F:small GTPase binding"/>
    <property type="evidence" value="ECO:0007669"/>
    <property type="project" value="InterPro"/>
</dbReference>
<dbReference type="GO" id="GO:0006606">
    <property type="term" value="P:protein import into nucleus"/>
    <property type="evidence" value="ECO:0007669"/>
    <property type="project" value="TreeGrafter"/>
</dbReference>
<dbReference type="PANTHER" id="PTHR12363">
    <property type="entry name" value="TRANSPORTIN 3 AND IMPORTIN 13"/>
    <property type="match status" value="1"/>
</dbReference>
<sequence length="255" mass="28170">MAAPMSLSGQPSVADMEKVIREFYQGPQAGNPQLQQYLRAFQLSQASWSMVWEFLDPNKTTEVQFFAATTLHVKISHFWHEVSGAEREQMLKRLLELSKTYLNLPHGGVMFNRLSMSMGNLCLHLLAEGDDSSVDRVFAEASNLGEKALLELLIVLPDEANAPCFVTFKKQAVLKNGLLRYGPRVLSLLSNALSGSSVPSISPLRCLVSWVRLGLALEQTEPLWPALFSAVKNPNLAQSALEACQSLLTQPGNEQ</sequence>
<reference evidence="5" key="1">
    <citation type="submission" date="2020-11" db="EMBL/GenBank/DDBJ databases">
        <authorList>
            <person name="Tran Van P."/>
        </authorList>
    </citation>
    <scope>NUCLEOTIDE SEQUENCE</scope>
</reference>
<gene>
    <name evidence="5" type="ORF">CTOB1V02_LOCUS11110</name>
</gene>
<dbReference type="GO" id="GO:0005737">
    <property type="term" value="C:cytoplasm"/>
    <property type="evidence" value="ECO:0007669"/>
    <property type="project" value="TreeGrafter"/>
</dbReference>
<organism evidence="5">
    <name type="scientific">Cyprideis torosa</name>
    <dbReference type="NCBI Taxonomy" id="163714"/>
    <lineage>
        <taxon>Eukaryota</taxon>
        <taxon>Metazoa</taxon>
        <taxon>Ecdysozoa</taxon>
        <taxon>Arthropoda</taxon>
        <taxon>Crustacea</taxon>
        <taxon>Oligostraca</taxon>
        <taxon>Ostracoda</taxon>
        <taxon>Podocopa</taxon>
        <taxon>Podocopida</taxon>
        <taxon>Cytherocopina</taxon>
        <taxon>Cytheroidea</taxon>
        <taxon>Cytherideidae</taxon>
        <taxon>Cyprideis</taxon>
    </lineage>
</organism>
<dbReference type="Pfam" id="PF03810">
    <property type="entry name" value="IBN_N"/>
    <property type="match status" value="1"/>
</dbReference>
<name>A0A7R8ZR49_9CRUS</name>
<dbReference type="InterPro" id="IPR011989">
    <property type="entry name" value="ARM-like"/>
</dbReference>
<keyword evidence="4" id="KW-0539">Nucleus</keyword>
<dbReference type="SUPFAM" id="SSF48371">
    <property type="entry name" value="ARM repeat"/>
    <property type="match status" value="1"/>
</dbReference>
<dbReference type="InterPro" id="IPR001494">
    <property type="entry name" value="Importin-beta_N"/>
</dbReference>
<keyword evidence="3" id="KW-0813">Transport</keyword>
<dbReference type="InterPro" id="IPR016024">
    <property type="entry name" value="ARM-type_fold"/>
</dbReference>
<dbReference type="Gene3D" id="1.25.10.10">
    <property type="entry name" value="Leucine-rich Repeat Variant"/>
    <property type="match status" value="1"/>
</dbReference>
<evidence type="ECO:0000256" key="4">
    <source>
        <dbReference type="ARBA" id="ARBA00023242"/>
    </source>
</evidence>
<comment type="similarity">
    <text evidence="2">Belongs to the importin beta family.</text>
</comment>
<evidence type="ECO:0000256" key="1">
    <source>
        <dbReference type="ARBA" id="ARBA00004123"/>
    </source>
</evidence>
<dbReference type="EMBL" id="OB665971">
    <property type="protein sequence ID" value="CAD7233287.1"/>
    <property type="molecule type" value="Genomic_DNA"/>
</dbReference>
<dbReference type="AlphaFoldDB" id="A0A7R8ZR49"/>
<proteinExistence type="inferred from homology"/>
<protein>
    <submittedName>
        <fullName evidence="5">Uncharacterized protein</fullName>
    </submittedName>
</protein>
<dbReference type="SMART" id="SM00913">
    <property type="entry name" value="IBN_N"/>
    <property type="match status" value="1"/>
</dbReference>
<accession>A0A7R8ZR49</accession>
<dbReference type="GO" id="GO:0005634">
    <property type="term" value="C:nucleus"/>
    <property type="evidence" value="ECO:0007669"/>
    <property type="project" value="UniProtKB-SubCell"/>
</dbReference>
<evidence type="ECO:0000313" key="5">
    <source>
        <dbReference type="EMBL" id="CAD7233287.1"/>
    </source>
</evidence>
<evidence type="ECO:0000256" key="3">
    <source>
        <dbReference type="ARBA" id="ARBA00022448"/>
    </source>
</evidence>
<dbReference type="PANTHER" id="PTHR12363:SF33">
    <property type="entry name" value="IMPORTIN-13"/>
    <property type="match status" value="1"/>
</dbReference>